<sequence>MTLPACLRPEKNLHHIGLIYIITSKVPASFDLPLKNRRHQILHEHLTGSSYPMLIRLDASKQHCLYLQSSPIYSLLSLYCSFHSNAPKQHYLIYYLQSSPNYTALSTTETFLKNN</sequence>
<evidence type="ECO:0000313" key="1">
    <source>
        <dbReference type="EMBL" id="CAG6610635.1"/>
    </source>
</evidence>
<protein>
    <submittedName>
        <fullName evidence="1">Uncharacterized protein</fullName>
    </submittedName>
</protein>
<organism evidence="1">
    <name type="scientific">Cacopsylla melanoneura</name>
    <dbReference type="NCBI Taxonomy" id="428564"/>
    <lineage>
        <taxon>Eukaryota</taxon>
        <taxon>Metazoa</taxon>
        <taxon>Ecdysozoa</taxon>
        <taxon>Arthropoda</taxon>
        <taxon>Hexapoda</taxon>
        <taxon>Insecta</taxon>
        <taxon>Pterygota</taxon>
        <taxon>Neoptera</taxon>
        <taxon>Paraneoptera</taxon>
        <taxon>Hemiptera</taxon>
        <taxon>Sternorrhyncha</taxon>
        <taxon>Psylloidea</taxon>
        <taxon>Psyllidae</taxon>
        <taxon>Psyllinae</taxon>
        <taxon>Cacopsylla</taxon>
    </lineage>
</organism>
<proteinExistence type="predicted"/>
<dbReference type="AlphaFoldDB" id="A0A8D8LJ03"/>
<reference evidence="1" key="1">
    <citation type="submission" date="2021-05" db="EMBL/GenBank/DDBJ databases">
        <authorList>
            <person name="Alioto T."/>
            <person name="Alioto T."/>
            <person name="Gomez Garrido J."/>
        </authorList>
    </citation>
    <scope>NUCLEOTIDE SEQUENCE</scope>
</reference>
<accession>A0A8D8LJ03</accession>
<name>A0A8D8LJ03_9HEMI</name>
<dbReference type="EMBL" id="HBUF01019091">
    <property type="protein sequence ID" value="CAG6610635.1"/>
    <property type="molecule type" value="Transcribed_RNA"/>
</dbReference>